<comment type="similarity">
    <text evidence="2">Belongs to the FlgN family.</text>
</comment>
<comment type="caution">
    <text evidence="4">The sequence shown here is derived from an EMBL/GenBank/DDBJ whole genome shotgun (WGS) entry which is preliminary data.</text>
</comment>
<dbReference type="Proteomes" id="UP000241421">
    <property type="component" value="Unassembled WGS sequence"/>
</dbReference>
<protein>
    <submittedName>
        <fullName evidence="4">Flagellar protein FlgN</fullName>
    </submittedName>
</protein>
<keyword evidence="5" id="KW-1185">Reference proteome</keyword>
<dbReference type="InterPro" id="IPR007809">
    <property type="entry name" value="FlgN-like"/>
</dbReference>
<keyword evidence="4" id="KW-0969">Cilium</keyword>
<dbReference type="Gene3D" id="1.20.58.300">
    <property type="entry name" value="FlgN-like"/>
    <property type="match status" value="1"/>
</dbReference>
<organism evidence="4 5">
    <name type="scientific">Massilia glaciei</name>
    <dbReference type="NCBI Taxonomy" id="1524097"/>
    <lineage>
        <taxon>Bacteria</taxon>
        <taxon>Pseudomonadati</taxon>
        <taxon>Pseudomonadota</taxon>
        <taxon>Betaproteobacteria</taxon>
        <taxon>Burkholderiales</taxon>
        <taxon>Oxalobacteraceae</taxon>
        <taxon>Telluria group</taxon>
        <taxon>Massilia</taxon>
    </lineage>
</organism>
<evidence type="ECO:0000313" key="5">
    <source>
        <dbReference type="Proteomes" id="UP000241421"/>
    </source>
</evidence>
<dbReference type="GO" id="GO:0044780">
    <property type="term" value="P:bacterial-type flagellum assembly"/>
    <property type="evidence" value="ECO:0007669"/>
    <property type="project" value="InterPro"/>
</dbReference>
<dbReference type="AlphaFoldDB" id="A0A2U2HGR0"/>
<keyword evidence="3" id="KW-1005">Bacterial flagellum biogenesis</keyword>
<proteinExistence type="inferred from homology"/>
<dbReference type="Pfam" id="PF05130">
    <property type="entry name" value="FlgN"/>
    <property type="match status" value="1"/>
</dbReference>
<reference evidence="4 5" key="1">
    <citation type="submission" date="2018-04" db="EMBL/GenBank/DDBJ databases">
        <title>Massilia violaceinigra sp. nov., a novel purple-pigmented bacterium isolated from Tianshan glacier, Xinjiang, China.</title>
        <authorList>
            <person name="Wang H."/>
        </authorList>
    </citation>
    <scope>NUCLEOTIDE SEQUENCE [LARGE SCALE GENOMIC DNA]</scope>
    <source>
        <strain evidence="4 5">B448-2</strain>
    </source>
</reference>
<dbReference type="OrthoDB" id="8561298at2"/>
<evidence type="ECO:0000256" key="1">
    <source>
        <dbReference type="ARBA" id="ARBA00002397"/>
    </source>
</evidence>
<evidence type="ECO:0000313" key="4">
    <source>
        <dbReference type="EMBL" id="PWF44359.1"/>
    </source>
</evidence>
<dbReference type="EMBL" id="PXWF02000269">
    <property type="protein sequence ID" value="PWF44359.1"/>
    <property type="molecule type" value="Genomic_DNA"/>
</dbReference>
<sequence length="157" mass="16845">MSATSPNAALPDELRLMGQMLAMLQQEQQVLVKADTEALSALTVLKSALVAQLGQCAATRQRLLREAGFAAADDGMQAWIKAGPGAASAEQWQQLLELTRQAKELNRVNGMLINKQFTYNQTILNAMRAPASGGEAHFYGPSGQATVTPQPRRPVIG</sequence>
<keyword evidence="4" id="KW-0282">Flagellum</keyword>
<evidence type="ECO:0000256" key="3">
    <source>
        <dbReference type="ARBA" id="ARBA00022795"/>
    </source>
</evidence>
<accession>A0A2U2HGR0</accession>
<name>A0A2U2HGR0_9BURK</name>
<gene>
    <name evidence="4" type="ORF">C7C56_019590</name>
</gene>
<dbReference type="InterPro" id="IPR036679">
    <property type="entry name" value="FlgN-like_sf"/>
</dbReference>
<dbReference type="SUPFAM" id="SSF140566">
    <property type="entry name" value="FlgN-like"/>
    <property type="match status" value="1"/>
</dbReference>
<evidence type="ECO:0000256" key="2">
    <source>
        <dbReference type="ARBA" id="ARBA00007703"/>
    </source>
</evidence>
<comment type="function">
    <text evidence="1">Required for the efficient initiation of filament assembly.</text>
</comment>
<keyword evidence="4" id="KW-0966">Cell projection</keyword>